<dbReference type="SMART" id="SM00027">
    <property type="entry name" value="EH"/>
    <property type="match status" value="1"/>
</dbReference>
<organism evidence="4 5">
    <name type="scientific">Menidia menidia</name>
    <name type="common">Atlantic silverside</name>
    <dbReference type="NCBI Taxonomy" id="238744"/>
    <lineage>
        <taxon>Eukaryota</taxon>
        <taxon>Metazoa</taxon>
        <taxon>Chordata</taxon>
        <taxon>Craniata</taxon>
        <taxon>Vertebrata</taxon>
        <taxon>Euteleostomi</taxon>
        <taxon>Actinopterygii</taxon>
        <taxon>Neopterygii</taxon>
        <taxon>Teleostei</taxon>
        <taxon>Neoteleostei</taxon>
        <taxon>Acanthomorphata</taxon>
        <taxon>Ovalentaria</taxon>
        <taxon>Atherinomorphae</taxon>
        <taxon>Atheriniformes</taxon>
        <taxon>Atherinopsidae</taxon>
        <taxon>Menidiinae</taxon>
        <taxon>Menidia</taxon>
    </lineage>
</organism>
<feature type="domain" description="EH" evidence="3">
    <location>
        <begin position="31"/>
        <end position="116"/>
    </location>
</feature>
<dbReference type="InterPro" id="IPR011992">
    <property type="entry name" value="EF-hand-dom_pair"/>
</dbReference>
<dbReference type="GO" id="GO:0042734">
    <property type="term" value="C:presynaptic membrane"/>
    <property type="evidence" value="ECO:0007669"/>
    <property type="project" value="TreeGrafter"/>
</dbReference>
<evidence type="ECO:0000313" key="4">
    <source>
        <dbReference type="EMBL" id="CAG5994389.1"/>
    </source>
</evidence>
<dbReference type="Gene3D" id="1.10.238.10">
    <property type="entry name" value="EF-hand"/>
    <property type="match status" value="1"/>
</dbReference>
<comment type="caution">
    <text evidence="4">The sequence shown here is derived from an EMBL/GenBank/DDBJ whole genome shotgun (WGS) entry which is preliminary data.</text>
</comment>
<proteinExistence type="predicted"/>
<feature type="non-terminal residue" evidence="4">
    <location>
        <position position="1"/>
    </location>
</feature>
<dbReference type="EMBL" id="CAJRST010036690">
    <property type="protein sequence ID" value="CAG5994389.1"/>
    <property type="molecule type" value="Genomic_DNA"/>
</dbReference>
<dbReference type="AlphaFoldDB" id="A0A8S4BQ82"/>
<feature type="region of interest" description="Disordered" evidence="1">
    <location>
        <begin position="53"/>
        <end position="77"/>
    </location>
</feature>
<dbReference type="InterPro" id="IPR000261">
    <property type="entry name" value="EH_dom"/>
</dbReference>
<evidence type="ECO:0000256" key="2">
    <source>
        <dbReference type="SAM" id="SignalP"/>
    </source>
</evidence>
<dbReference type="PANTHER" id="PTHR11216">
    <property type="entry name" value="EH DOMAIN"/>
    <property type="match status" value="1"/>
</dbReference>
<sequence>MPPISGFSHPVGSLIVSLFSTFCRSAQPPSDWSVPQSSRLKYRQLFNSHDKMMSGHLTGAHHPDAVQSSSDSAGHNMDGKLTAEEFILAMHLIDMAMSGLPLPPVLPPDYIPPTFSVQSDQKSVHEEVEEEAESNQEKKLPGNLELEKRRQALQEQQRKEQERLAALEREEQERK</sequence>
<dbReference type="OrthoDB" id="2015333at2759"/>
<evidence type="ECO:0000313" key="5">
    <source>
        <dbReference type="Proteomes" id="UP000677803"/>
    </source>
</evidence>
<feature type="region of interest" description="Disordered" evidence="1">
    <location>
        <begin position="113"/>
        <end position="175"/>
    </location>
</feature>
<keyword evidence="2" id="KW-0732">Signal</keyword>
<dbReference type="GO" id="GO:0005737">
    <property type="term" value="C:cytoplasm"/>
    <property type="evidence" value="ECO:0007669"/>
    <property type="project" value="TreeGrafter"/>
</dbReference>
<reference evidence="4" key="1">
    <citation type="submission" date="2021-05" db="EMBL/GenBank/DDBJ databases">
        <authorList>
            <person name="Tigano A."/>
        </authorList>
    </citation>
    <scope>NUCLEOTIDE SEQUENCE</scope>
</reference>
<accession>A0A8S4BQ82</accession>
<keyword evidence="5" id="KW-1185">Reference proteome</keyword>
<feature type="signal peptide" evidence="2">
    <location>
        <begin position="1"/>
        <end position="25"/>
    </location>
</feature>
<gene>
    <name evidence="4" type="ORF">MMEN_LOCUS17877</name>
</gene>
<dbReference type="GO" id="GO:0060090">
    <property type="term" value="F:molecular adaptor activity"/>
    <property type="evidence" value="ECO:0007669"/>
    <property type="project" value="TreeGrafter"/>
</dbReference>
<dbReference type="GO" id="GO:0150007">
    <property type="term" value="P:clathrin-dependent synaptic vesicle endocytosis"/>
    <property type="evidence" value="ECO:0007669"/>
    <property type="project" value="TreeGrafter"/>
</dbReference>
<feature type="compositionally biased region" description="Basic and acidic residues" evidence="1">
    <location>
        <begin position="135"/>
        <end position="175"/>
    </location>
</feature>
<dbReference type="Proteomes" id="UP000677803">
    <property type="component" value="Unassembled WGS sequence"/>
</dbReference>
<evidence type="ECO:0000256" key="1">
    <source>
        <dbReference type="SAM" id="MobiDB-lite"/>
    </source>
</evidence>
<dbReference type="PANTHER" id="PTHR11216:SF68">
    <property type="entry name" value="INTERSECTIN-1"/>
    <property type="match status" value="1"/>
</dbReference>
<feature type="chain" id="PRO_5035894557" evidence="2">
    <location>
        <begin position="26"/>
        <end position="175"/>
    </location>
</feature>
<dbReference type="SUPFAM" id="SSF47473">
    <property type="entry name" value="EF-hand"/>
    <property type="match status" value="1"/>
</dbReference>
<name>A0A8S4BQ82_9TELE</name>
<protein>
    <submittedName>
        <fullName evidence="4">(Atlantic silverside) hypothetical protein</fullName>
    </submittedName>
</protein>
<evidence type="ECO:0000259" key="3">
    <source>
        <dbReference type="SMART" id="SM00027"/>
    </source>
</evidence>
<dbReference type="GO" id="GO:0097708">
    <property type="term" value="C:intracellular vesicle"/>
    <property type="evidence" value="ECO:0007669"/>
    <property type="project" value="TreeGrafter"/>
</dbReference>